<evidence type="ECO:0000313" key="2">
    <source>
        <dbReference type="Proteomes" id="UP000805649"/>
    </source>
</evidence>
<proteinExistence type="predicted"/>
<name>A0ACC3Z6M1_COLTU</name>
<dbReference type="EMBL" id="VUJX02000003">
    <property type="protein sequence ID" value="KAL0939746.1"/>
    <property type="molecule type" value="Genomic_DNA"/>
</dbReference>
<protein>
    <submittedName>
        <fullName evidence="1">Uncharacterized protein</fullName>
    </submittedName>
</protein>
<organism evidence="1 2">
    <name type="scientific">Colletotrichum truncatum</name>
    <name type="common">Anthracnose fungus</name>
    <name type="synonym">Colletotrichum capsici</name>
    <dbReference type="NCBI Taxonomy" id="5467"/>
    <lineage>
        <taxon>Eukaryota</taxon>
        <taxon>Fungi</taxon>
        <taxon>Dikarya</taxon>
        <taxon>Ascomycota</taxon>
        <taxon>Pezizomycotina</taxon>
        <taxon>Sordariomycetes</taxon>
        <taxon>Hypocreomycetidae</taxon>
        <taxon>Glomerellales</taxon>
        <taxon>Glomerellaceae</taxon>
        <taxon>Colletotrichum</taxon>
        <taxon>Colletotrichum truncatum species complex</taxon>
    </lineage>
</organism>
<evidence type="ECO:0000313" key="1">
    <source>
        <dbReference type="EMBL" id="KAL0939746.1"/>
    </source>
</evidence>
<accession>A0ACC3Z6M1</accession>
<reference evidence="1 2" key="1">
    <citation type="journal article" date="2020" name="Phytopathology">
        <title>Genome Sequence Resources of Colletotrichum truncatum, C. plurivorum, C. musicola, and C. sojae: Four Species Pathogenic to Soybean (Glycine max).</title>
        <authorList>
            <person name="Rogerio F."/>
            <person name="Boufleur T.R."/>
            <person name="Ciampi-Guillardi M."/>
            <person name="Sukno S.A."/>
            <person name="Thon M.R."/>
            <person name="Massola Junior N.S."/>
            <person name="Baroncelli R."/>
        </authorList>
    </citation>
    <scope>NUCLEOTIDE SEQUENCE [LARGE SCALE GENOMIC DNA]</scope>
    <source>
        <strain evidence="1 2">CMES1059</strain>
    </source>
</reference>
<gene>
    <name evidence="1" type="ORF">CTRU02_206356</name>
</gene>
<dbReference type="Proteomes" id="UP000805649">
    <property type="component" value="Unassembled WGS sequence"/>
</dbReference>
<sequence>MQLQLLSMSVLVASCAAGVIPEHSHEHDLAIDISPNPGNVLDKRDTYDCKGSGLCGSLTTCDDAVNNKLIRNDDINYGAPGSGKPSGSCSAPFGPMGCGVFIQGPSHCTRSGNQMWWDYQDIRKSGCRICGSKHWGNGCLTTINYVSGCSSSSWGK</sequence>
<keyword evidence="2" id="KW-1185">Reference proteome</keyword>
<comment type="caution">
    <text evidence="1">The sequence shown here is derived from an EMBL/GenBank/DDBJ whole genome shotgun (WGS) entry which is preliminary data.</text>
</comment>